<dbReference type="Proteomes" id="UP000663829">
    <property type="component" value="Unassembled WGS sequence"/>
</dbReference>
<accession>A0A814PEM6</accession>
<sequence length="296" mass="34018">MSYPQVAYTKKVSRQRQIRNKQKLSYQQMVYSSSESEADSMNDEMDDSQCQLLDEEVTTTVRQIETEDYLGDCYLPNGDDNVQVHDDMFELDYTPPLYPQSTIRTGQAVKRLMTFFIKSNFDKRKIIRMMCLIKSILPTPNKLPTTLKQILKIFGKTPSFITKFYCNNCLALTTKRNGHHYCTNSSCTLADLQLSKRQLTEIVIMNIREKLQSIVRRNFSLFSGHEELFPAFDIPSGTRYQSTTKKTIHPITLNIHADGAALVRSTKSALWPCFSSIVELPPPIREYQSNILTLAL</sequence>
<protein>
    <submittedName>
        <fullName evidence="1">Uncharacterized protein</fullName>
    </submittedName>
</protein>
<proteinExistence type="predicted"/>
<evidence type="ECO:0000313" key="1">
    <source>
        <dbReference type="EMBL" id="CAF1104233.1"/>
    </source>
</evidence>
<reference evidence="1" key="1">
    <citation type="submission" date="2021-02" db="EMBL/GenBank/DDBJ databases">
        <authorList>
            <person name="Nowell W R."/>
        </authorList>
    </citation>
    <scope>NUCLEOTIDE SEQUENCE</scope>
</reference>
<comment type="caution">
    <text evidence="1">The sequence shown here is derived from an EMBL/GenBank/DDBJ whole genome shotgun (WGS) entry which is preliminary data.</text>
</comment>
<dbReference type="EMBL" id="CAJOBC010005589">
    <property type="protein sequence ID" value="CAF3868984.1"/>
    <property type="molecule type" value="Genomic_DNA"/>
</dbReference>
<organism evidence="1 3">
    <name type="scientific">Didymodactylos carnosus</name>
    <dbReference type="NCBI Taxonomy" id="1234261"/>
    <lineage>
        <taxon>Eukaryota</taxon>
        <taxon>Metazoa</taxon>
        <taxon>Spiralia</taxon>
        <taxon>Gnathifera</taxon>
        <taxon>Rotifera</taxon>
        <taxon>Eurotatoria</taxon>
        <taxon>Bdelloidea</taxon>
        <taxon>Philodinida</taxon>
        <taxon>Philodinidae</taxon>
        <taxon>Didymodactylos</taxon>
    </lineage>
</organism>
<gene>
    <name evidence="1" type="ORF">GPM918_LOCUS18904</name>
    <name evidence="2" type="ORF">SRO942_LOCUS18903</name>
</gene>
<dbReference type="Proteomes" id="UP000681722">
    <property type="component" value="Unassembled WGS sequence"/>
</dbReference>
<dbReference type="EMBL" id="CAJNOQ010005588">
    <property type="protein sequence ID" value="CAF1104233.1"/>
    <property type="molecule type" value="Genomic_DNA"/>
</dbReference>
<dbReference type="OrthoDB" id="10053223at2759"/>
<keyword evidence="3" id="KW-1185">Reference proteome</keyword>
<dbReference type="AlphaFoldDB" id="A0A814PEM6"/>
<evidence type="ECO:0000313" key="3">
    <source>
        <dbReference type="Proteomes" id="UP000663829"/>
    </source>
</evidence>
<name>A0A814PEM6_9BILA</name>
<evidence type="ECO:0000313" key="2">
    <source>
        <dbReference type="EMBL" id="CAF3868984.1"/>
    </source>
</evidence>